<comment type="caution">
    <text evidence="2">The sequence shown here is derived from an EMBL/GenBank/DDBJ whole genome shotgun (WGS) entry which is preliminary data.</text>
</comment>
<protein>
    <submittedName>
        <fullName evidence="2">Uncharacterized protein</fullName>
    </submittedName>
</protein>
<feature type="region of interest" description="Disordered" evidence="1">
    <location>
        <begin position="703"/>
        <end position="731"/>
    </location>
</feature>
<feature type="compositionally biased region" description="Gly residues" evidence="1">
    <location>
        <begin position="411"/>
        <end position="425"/>
    </location>
</feature>
<dbReference type="Proteomes" id="UP000614334">
    <property type="component" value="Unassembled WGS sequence"/>
</dbReference>
<evidence type="ECO:0000313" key="3">
    <source>
        <dbReference type="Proteomes" id="UP000614334"/>
    </source>
</evidence>
<proteinExistence type="predicted"/>
<evidence type="ECO:0000313" key="2">
    <source>
        <dbReference type="EMBL" id="KAF8757995.1"/>
    </source>
</evidence>
<feature type="region of interest" description="Disordered" evidence="1">
    <location>
        <begin position="762"/>
        <end position="793"/>
    </location>
</feature>
<feature type="compositionally biased region" description="Basic and acidic residues" evidence="1">
    <location>
        <begin position="722"/>
        <end position="731"/>
    </location>
</feature>
<sequence>MKVPSLPEDALESLYTKASHEIIAVHFRDQVERFLAFYFRIRKKLEVTSDKNDPAVEQLSNTHSEWTYPTHIHRAHSPMEALNTSTQDSENNDVEEEETVEEIVQLSQYTPKKGDRTFIPAYTPMQGPDVTTSLFTPGSQAQRDLEDFTNPSAASTSKTIVARNTLPVLPTVPEEPSRIFIEDPPKPIGPNTTGMGRKYNDLFGSTTKISNTGWGQSRMTLGNRASGLVDPSVAATPAQLTQPIALRADMDADNNLISVIPASSPEDSLDSPLRNRSRHKSSLSALPRQRSRYAQYESLTPWNYSTNVGGSSNTMVMNPNPTGIEFLTTHKPMSVPLTGGTNLNPPPLTNHPSMVPAPSGSGNPPPNPPNRGNGGNEGNGGGLPFNIPNNSPHQPMPNRSPPTGPPPPGEPGGSGGPGRPGGPGGPSSPNGPSGPGGPGGPGGNFPQAPQAPQGNNRITDVHFDYRIKIKDVLTSWDGNPDSLVEWVTSVDRLCERGPYIHAEIAKQLPFLFTKDALLWFNSMTTPTQHFLMQRWSDMKFALGRFFLTQQHLASLKSKLQEMKYRDYKHEKESPFQFCCRKKDLIDFCYNFDDIATISEILKGAPLQWQTLIFLPEHLNDWENFINTIQQRSALLQDWNGYIDDKKDRSMGNFSSSYGRKDLKKALKALKAERKAKKIAKSHTVKTSTPRKSYKFPQNDRVISKVTPESKGARSCRHCGSPKHWDRDCTGPKSLNKKEAKTYFASITDEDEEYNSLAMQALADCSESSDSEEVSEESENSNDDSDSEDTDLDF</sequence>
<feature type="region of interest" description="Disordered" evidence="1">
    <location>
        <begin position="261"/>
        <end position="289"/>
    </location>
</feature>
<gene>
    <name evidence="2" type="ORF">RHS01_03391</name>
</gene>
<feature type="region of interest" description="Disordered" evidence="1">
    <location>
        <begin position="332"/>
        <end position="456"/>
    </location>
</feature>
<feature type="compositionally biased region" description="Gly residues" evidence="1">
    <location>
        <begin position="433"/>
        <end position="443"/>
    </location>
</feature>
<reference evidence="2" key="1">
    <citation type="submission" date="2020-09" db="EMBL/GenBank/DDBJ databases">
        <title>Comparative genome analyses of four rice-infecting Rhizoctonia solani isolates reveal extensive enrichment of homogalacturonan modification genes.</title>
        <authorList>
            <person name="Lee D.-Y."/>
            <person name="Jeon J."/>
            <person name="Kim K.-T."/>
            <person name="Cheong K."/>
            <person name="Song H."/>
            <person name="Choi G."/>
            <person name="Ko J."/>
            <person name="Opiyo S.O."/>
            <person name="Zuo S."/>
            <person name="Madhav S."/>
            <person name="Lee Y.-H."/>
            <person name="Wang G.-L."/>
        </authorList>
    </citation>
    <scope>NUCLEOTIDE SEQUENCE</scope>
    <source>
        <strain evidence="2">AG1-IA B2</strain>
    </source>
</reference>
<feature type="compositionally biased region" description="Gly residues" evidence="1">
    <location>
        <begin position="372"/>
        <end position="383"/>
    </location>
</feature>
<dbReference type="AlphaFoldDB" id="A0A8H7II34"/>
<accession>A0A8H7II34</accession>
<evidence type="ECO:0000256" key="1">
    <source>
        <dbReference type="SAM" id="MobiDB-lite"/>
    </source>
</evidence>
<feature type="compositionally biased region" description="Acidic residues" evidence="1">
    <location>
        <begin position="766"/>
        <end position="793"/>
    </location>
</feature>
<dbReference type="EMBL" id="JACYCF010000004">
    <property type="protein sequence ID" value="KAF8757995.1"/>
    <property type="molecule type" value="Genomic_DNA"/>
</dbReference>
<organism evidence="2 3">
    <name type="scientific">Rhizoctonia solani</name>
    <dbReference type="NCBI Taxonomy" id="456999"/>
    <lineage>
        <taxon>Eukaryota</taxon>
        <taxon>Fungi</taxon>
        <taxon>Dikarya</taxon>
        <taxon>Basidiomycota</taxon>
        <taxon>Agaricomycotina</taxon>
        <taxon>Agaricomycetes</taxon>
        <taxon>Cantharellales</taxon>
        <taxon>Ceratobasidiaceae</taxon>
        <taxon>Rhizoctonia</taxon>
    </lineage>
</organism>
<feature type="compositionally biased region" description="Pro residues" evidence="1">
    <location>
        <begin position="394"/>
        <end position="410"/>
    </location>
</feature>
<name>A0A8H7II34_9AGAM</name>
<feature type="compositionally biased region" description="Low complexity" evidence="1">
    <location>
        <begin position="444"/>
        <end position="456"/>
    </location>
</feature>